<dbReference type="GO" id="GO:0007017">
    <property type="term" value="P:microtubule-based process"/>
    <property type="evidence" value="ECO:0007669"/>
    <property type="project" value="InterPro"/>
</dbReference>
<protein>
    <submittedName>
        <fullName evidence="4">Dynein light chain</fullName>
    </submittedName>
</protein>
<dbReference type="CDD" id="cd21450">
    <property type="entry name" value="DLC-like_DYNLL1-like"/>
    <property type="match status" value="2"/>
</dbReference>
<dbReference type="AlphaFoldDB" id="A0A183UF86"/>
<organism evidence="3 4">
    <name type="scientific">Toxocara canis</name>
    <name type="common">Canine roundworm</name>
    <dbReference type="NCBI Taxonomy" id="6265"/>
    <lineage>
        <taxon>Eukaryota</taxon>
        <taxon>Metazoa</taxon>
        <taxon>Ecdysozoa</taxon>
        <taxon>Nematoda</taxon>
        <taxon>Chromadorea</taxon>
        <taxon>Rhabditida</taxon>
        <taxon>Spirurina</taxon>
        <taxon>Ascaridomorpha</taxon>
        <taxon>Ascaridoidea</taxon>
        <taxon>Toxocaridae</taxon>
        <taxon>Toxocara</taxon>
    </lineage>
</organism>
<dbReference type="Proteomes" id="UP000050794">
    <property type="component" value="Unassembled WGS sequence"/>
</dbReference>
<reference evidence="2 3" key="2">
    <citation type="submission" date="2018-11" db="EMBL/GenBank/DDBJ databases">
        <authorList>
            <consortium name="Pathogen Informatics"/>
        </authorList>
    </citation>
    <scope>NUCLEOTIDE SEQUENCE [LARGE SCALE GENOMIC DNA]</scope>
</reference>
<feature type="compositionally biased region" description="Basic and acidic residues" evidence="1">
    <location>
        <begin position="549"/>
        <end position="601"/>
    </location>
</feature>
<gene>
    <name evidence="2" type="ORF">TCNE_LOCUS7156</name>
</gene>
<feature type="region of interest" description="Disordered" evidence="1">
    <location>
        <begin position="441"/>
        <end position="680"/>
    </location>
</feature>
<dbReference type="EMBL" id="UYWY01019625">
    <property type="protein sequence ID" value="VDM38477.1"/>
    <property type="molecule type" value="Genomic_DNA"/>
</dbReference>
<dbReference type="PANTHER" id="PTHR11886">
    <property type="entry name" value="DYNEIN LIGHT CHAIN"/>
    <property type="match status" value="1"/>
</dbReference>
<dbReference type="WBParaSite" id="TCNE_0000715601-mRNA-1">
    <property type="protein sequence ID" value="TCNE_0000715601-mRNA-1"/>
    <property type="gene ID" value="TCNE_0000715601"/>
</dbReference>
<reference evidence="4" key="1">
    <citation type="submission" date="2016-06" db="UniProtKB">
        <authorList>
            <consortium name="WormBaseParasite"/>
        </authorList>
    </citation>
    <scope>IDENTIFICATION</scope>
</reference>
<evidence type="ECO:0000313" key="4">
    <source>
        <dbReference type="WBParaSite" id="TCNE_0000715601-mRNA-1"/>
    </source>
</evidence>
<evidence type="ECO:0000313" key="3">
    <source>
        <dbReference type="Proteomes" id="UP000050794"/>
    </source>
</evidence>
<evidence type="ECO:0000256" key="1">
    <source>
        <dbReference type="SAM" id="MobiDB-lite"/>
    </source>
</evidence>
<feature type="compositionally biased region" description="Basic and acidic residues" evidence="1">
    <location>
        <begin position="504"/>
        <end position="535"/>
    </location>
</feature>
<dbReference type="GO" id="GO:0005868">
    <property type="term" value="C:cytoplasmic dynein complex"/>
    <property type="evidence" value="ECO:0007669"/>
    <property type="project" value="TreeGrafter"/>
</dbReference>
<name>A0A183UF86_TOXCA</name>
<dbReference type="Gene3D" id="3.30.740.10">
    <property type="entry name" value="Protein Inhibitor Of Neuronal Nitric Oxide Synthase"/>
    <property type="match status" value="5"/>
</dbReference>
<dbReference type="Pfam" id="PF01221">
    <property type="entry name" value="Dynein_light"/>
    <property type="match status" value="5"/>
</dbReference>
<dbReference type="InterPro" id="IPR037177">
    <property type="entry name" value="DLC_sf"/>
</dbReference>
<dbReference type="PANTHER" id="PTHR11886:SF35">
    <property type="entry name" value="DYNEIN LIGHT CHAIN"/>
    <property type="match status" value="1"/>
</dbReference>
<dbReference type="SUPFAM" id="SSF54648">
    <property type="entry name" value="DLC"/>
    <property type="match status" value="5"/>
</dbReference>
<evidence type="ECO:0000313" key="2">
    <source>
        <dbReference type="EMBL" id="VDM38477.1"/>
    </source>
</evidence>
<proteinExistence type="predicted"/>
<dbReference type="InterPro" id="IPR001372">
    <property type="entry name" value="Dynein_light_chain_typ-1/2"/>
</dbReference>
<dbReference type="GO" id="GO:0045505">
    <property type="term" value="F:dynein intermediate chain binding"/>
    <property type="evidence" value="ECO:0007669"/>
    <property type="project" value="TreeGrafter"/>
</dbReference>
<dbReference type="SMART" id="SM01375">
    <property type="entry name" value="Dynein_light"/>
    <property type="match status" value="5"/>
</dbReference>
<keyword evidence="3" id="KW-1185">Reference proteome</keyword>
<feature type="compositionally biased region" description="Pro residues" evidence="1">
    <location>
        <begin position="619"/>
        <end position="647"/>
    </location>
</feature>
<sequence>MTETKAHEEVEVDGIECPVGNKGSSSEMFIDGKSRDPKVLLVASGMDDEMEALAIKLAIEAIAMFPNEKMRIAKRIASRFEAKYGASWHCIVSDGHMRFYVRYNVDDHIYFAVGQMSIFLFRLYTPKPQPLINRLFRRLSDASVKVDSRRDDVRIMSTGMNLIMQHYAIRLSDDAIAKFPNEKMIIAYCITTRFEAQYGGNWHCVVSDDPLGYEVRYDKEDHIFLSVGQLTILLFREGNARNALAKSSLTMQRKPSTSMQFPTKIISSGMDMEKQQFAVGVIVKGIEMKLANKKMQIAHLLMCQFEERFDAPWHCIVGDQPLAFYARYDQQNYIYLRVEQLAIFLFQHAKHILPSEESVDESNECKTTEDERNGSVEVQMIAGEMEETMKEKAKCVAEQAITRFATQAMLTAHYIMTRMEAEYGPSWHCVAMEYGDEIVLAPDDDLPDAPPTNAESDVPGKDEPVPRQPVAPERADKEAGKQSPGGDLLPEDSHEECDQNAGETAREPEEQFSKEPKREPHVPADEAADEPRRLSPSEPTTVPEVPAETDSKPQVPDHEREVPDSDKAGQPEPHRPDEPQSHHRIQPEPHPEPHHPSHPEPHPPAQPEPCHPARDEPHPPAQPEPYQPAQPEPQYPIQPEPHYPVHPQPHQAVHPVPNQPPQHHPRDQPASQPGHHLPPMSATTEVAQIIASGLNPEMQNYAVSLAQEAIANWPNEMMRIAQHLMGNFEQKYGAPWHCVVSDGQLGFYVRYDPAGHIYFSICSKTIFLFRNQNP</sequence>
<accession>A0A183UF86</accession>